<gene>
    <name evidence="1" type="ORF">DILT_LOCUS18210</name>
</gene>
<keyword evidence="2" id="KW-1185">Reference proteome</keyword>
<dbReference type="EMBL" id="UYRU01098284">
    <property type="protein sequence ID" value="VDN40320.1"/>
    <property type="molecule type" value="Genomic_DNA"/>
</dbReference>
<protein>
    <submittedName>
        <fullName evidence="1">Uncharacterized protein</fullName>
    </submittedName>
</protein>
<dbReference type="AlphaFoldDB" id="A0A3P7NIY1"/>
<reference evidence="1 2" key="1">
    <citation type="submission" date="2018-11" db="EMBL/GenBank/DDBJ databases">
        <authorList>
            <consortium name="Pathogen Informatics"/>
        </authorList>
    </citation>
    <scope>NUCLEOTIDE SEQUENCE [LARGE SCALE GENOMIC DNA]</scope>
</reference>
<accession>A0A3P7NIY1</accession>
<proteinExistence type="predicted"/>
<sequence>MAGDNLDYFKTFLRPHLLPMIMGHLSDGFVEMYKAQSSFENACIIWGFQDFDDYYRNHRLTFEAFVLIDQPSNLPPNDESASAWQVAIRILLNDGFTETVKYIQRFTKVLSSAESIAEVAAHMATLMLLHLSSPQSHAVRHANGISHVFAHILTEYFALLFIPHSHDDVRAIVHCGAKEEEWNFQFFHRTIAALFKRGQTFDVEFQMVCPATTDYAFTKSLSS</sequence>
<evidence type="ECO:0000313" key="1">
    <source>
        <dbReference type="EMBL" id="VDN40320.1"/>
    </source>
</evidence>
<organism evidence="1 2">
    <name type="scientific">Dibothriocephalus latus</name>
    <name type="common">Fish tapeworm</name>
    <name type="synonym">Diphyllobothrium latum</name>
    <dbReference type="NCBI Taxonomy" id="60516"/>
    <lineage>
        <taxon>Eukaryota</taxon>
        <taxon>Metazoa</taxon>
        <taxon>Spiralia</taxon>
        <taxon>Lophotrochozoa</taxon>
        <taxon>Platyhelminthes</taxon>
        <taxon>Cestoda</taxon>
        <taxon>Eucestoda</taxon>
        <taxon>Diphyllobothriidea</taxon>
        <taxon>Diphyllobothriidae</taxon>
        <taxon>Dibothriocephalus</taxon>
    </lineage>
</organism>
<name>A0A3P7NIY1_DIBLA</name>
<evidence type="ECO:0000313" key="2">
    <source>
        <dbReference type="Proteomes" id="UP000281553"/>
    </source>
</evidence>
<dbReference type="Proteomes" id="UP000281553">
    <property type="component" value="Unassembled WGS sequence"/>
</dbReference>